<evidence type="ECO:0000313" key="2">
    <source>
        <dbReference type="Proteomes" id="UP001199525"/>
    </source>
</evidence>
<name>A0ABS8IIM5_9NOSO</name>
<comment type="caution">
    <text evidence="1">The sequence shown here is derived from an EMBL/GenBank/DDBJ whole genome shotgun (WGS) entry which is preliminary data.</text>
</comment>
<dbReference type="InterPro" id="IPR002213">
    <property type="entry name" value="UDP_glucos_trans"/>
</dbReference>
<sequence length="322" mass="36288">MGLIAYKCKIPSVYLTDMFIFLPPLKTIHQGTKDIELSNNFTNKYKFKGFIDKIKKKVTYLIGIDLDIKSIIKKFATDSKVPIGLLDFSQSIPFFLPHLFLCPEELDFPDSLRERCYYAEASIDFQRQEVPFLWSKLDKDKVLIYCALGITVGAIETLSLNNAKQFFQNVINAISLKKEYQLVLSVGDYINLDDFSLIPENVIIVNKAPQLALLEKASIAIIAGGIHTVKECIFCGVPMIVFPICVDQPTNADRVKYHGLGVVGNINKASVNTIVDLVETIENDLLLQERVKVWSKNFQELETSGKAIKIILRTLEDAKKAC</sequence>
<dbReference type="EMBL" id="JAIVFQ010000109">
    <property type="protein sequence ID" value="MCC5604120.1"/>
    <property type="molecule type" value="Genomic_DNA"/>
</dbReference>
<gene>
    <name evidence="1" type="ORF">LC586_34370</name>
</gene>
<evidence type="ECO:0000313" key="1">
    <source>
        <dbReference type="EMBL" id="MCC5604120.1"/>
    </source>
</evidence>
<protein>
    <submittedName>
        <fullName evidence="1">UDP-glucuronosyltransferase-like glycosyl transferase</fullName>
    </submittedName>
</protein>
<accession>A0ABS8IIM5</accession>
<dbReference type="SUPFAM" id="SSF53756">
    <property type="entry name" value="UDP-Glycosyltransferase/glycogen phosphorylase"/>
    <property type="match status" value="1"/>
</dbReference>
<reference evidence="1 2" key="1">
    <citation type="journal article" date="2021" name="Microorganisms">
        <title>Genome Evolution of Filamentous Cyanobacterium Nostoc Species: From Facultative Symbiosis to Free Living.</title>
        <authorList>
            <person name="Huo D."/>
            <person name="Li H."/>
            <person name="Cai F."/>
            <person name="Guo X."/>
            <person name="Qiao Z."/>
            <person name="Wang W."/>
            <person name="Yu G."/>
            <person name="Li R."/>
        </authorList>
    </citation>
    <scope>NUCLEOTIDE SEQUENCE [LARGE SCALE GENOMIC DNA]</scope>
    <source>
        <strain evidence="1 2">CHAB 5714</strain>
    </source>
</reference>
<dbReference type="Gene3D" id="3.40.50.2000">
    <property type="entry name" value="Glycogen Phosphorylase B"/>
    <property type="match status" value="1"/>
</dbReference>
<keyword evidence="2" id="KW-1185">Reference proteome</keyword>
<dbReference type="InterPro" id="IPR050426">
    <property type="entry name" value="Glycosyltransferase_28"/>
</dbReference>
<proteinExistence type="predicted"/>
<organism evidence="1 2">
    <name type="scientific">Nostoc favosum CHAB5714</name>
    <dbReference type="NCBI Taxonomy" id="2780399"/>
    <lineage>
        <taxon>Bacteria</taxon>
        <taxon>Bacillati</taxon>
        <taxon>Cyanobacteriota</taxon>
        <taxon>Cyanophyceae</taxon>
        <taxon>Nostocales</taxon>
        <taxon>Nostocaceae</taxon>
        <taxon>Nostoc</taxon>
        <taxon>Nostoc favosum</taxon>
    </lineage>
</organism>
<dbReference type="Proteomes" id="UP001199525">
    <property type="component" value="Unassembled WGS sequence"/>
</dbReference>
<dbReference type="PANTHER" id="PTHR48050:SF13">
    <property type="entry name" value="STEROL 3-BETA-GLUCOSYLTRANSFERASE UGT80A2"/>
    <property type="match status" value="1"/>
</dbReference>
<dbReference type="PANTHER" id="PTHR48050">
    <property type="entry name" value="STEROL 3-BETA-GLUCOSYLTRANSFERASE"/>
    <property type="match status" value="1"/>
</dbReference>
<dbReference type="Pfam" id="PF00201">
    <property type="entry name" value="UDPGT"/>
    <property type="match status" value="1"/>
</dbReference>